<accession>A0A2T0RLX8</accession>
<dbReference type="OrthoDB" id="2633250at2"/>
<feature type="binding site" evidence="3">
    <location>
        <position position="101"/>
    </location>
    <ligand>
        <name>substrate</name>
    </ligand>
</feature>
<feature type="binding site" evidence="3">
    <location>
        <position position="201"/>
    </location>
    <ligand>
        <name>a divalent metal cation</name>
        <dbReference type="ChEBI" id="CHEBI:60240"/>
    </ligand>
</feature>
<gene>
    <name evidence="5" type="ORF">CLV78_107119</name>
</gene>
<feature type="active site" description="Proton donor/acceptor" evidence="2">
    <location>
        <position position="201"/>
    </location>
</feature>
<dbReference type="EMBL" id="PVTD01000007">
    <property type="protein sequence ID" value="PRY22195.1"/>
    <property type="molecule type" value="Genomic_DNA"/>
</dbReference>
<feature type="binding site" evidence="3">
    <location>
        <position position="149"/>
    </location>
    <ligand>
        <name>a divalent metal cation</name>
        <dbReference type="ChEBI" id="CHEBI:60240"/>
    </ligand>
</feature>
<dbReference type="GO" id="GO:0019853">
    <property type="term" value="P:L-ascorbic acid biosynthetic process"/>
    <property type="evidence" value="ECO:0007669"/>
    <property type="project" value="TreeGrafter"/>
</dbReference>
<comment type="cofactor">
    <cofactor evidence="3">
        <name>Zn(2+)</name>
        <dbReference type="ChEBI" id="CHEBI:29105"/>
    </cofactor>
    <text evidence="3">Binds 1 divalent metal cation per subunit.</text>
</comment>
<reference evidence="5 6" key="1">
    <citation type="submission" date="2018-03" db="EMBL/GenBank/DDBJ databases">
        <title>Genomic Encyclopedia of Archaeal and Bacterial Type Strains, Phase II (KMG-II): from individual species to whole genera.</title>
        <authorList>
            <person name="Goeker M."/>
        </authorList>
    </citation>
    <scope>NUCLEOTIDE SEQUENCE [LARGE SCALE GENOMIC DNA]</scope>
    <source>
        <strain evidence="5 6">DSM 29328</strain>
    </source>
</reference>
<dbReference type="PRINTS" id="PR01790">
    <property type="entry name" value="SMP30FAMILY"/>
</dbReference>
<dbReference type="PANTHER" id="PTHR10907">
    <property type="entry name" value="REGUCALCIN"/>
    <property type="match status" value="1"/>
</dbReference>
<comment type="caution">
    <text evidence="5">The sequence shown here is derived from an EMBL/GenBank/DDBJ whole genome shotgun (WGS) entry which is preliminary data.</text>
</comment>
<dbReference type="SUPFAM" id="SSF63829">
    <property type="entry name" value="Calcium-dependent phosphotriesterase"/>
    <property type="match status" value="1"/>
</dbReference>
<dbReference type="GO" id="GO:0005509">
    <property type="term" value="F:calcium ion binding"/>
    <property type="evidence" value="ECO:0007669"/>
    <property type="project" value="TreeGrafter"/>
</dbReference>
<evidence type="ECO:0000256" key="1">
    <source>
        <dbReference type="ARBA" id="ARBA00008853"/>
    </source>
</evidence>
<dbReference type="Gene3D" id="2.120.10.30">
    <property type="entry name" value="TolB, C-terminal domain"/>
    <property type="match status" value="1"/>
</dbReference>
<evidence type="ECO:0000256" key="3">
    <source>
        <dbReference type="PIRSR" id="PIRSR605511-2"/>
    </source>
</evidence>
<comment type="similarity">
    <text evidence="1">Belongs to the SMP-30/CGR1 family.</text>
</comment>
<keyword evidence="3" id="KW-0862">Zinc</keyword>
<feature type="binding site" evidence="3">
    <location>
        <position position="18"/>
    </location>
    <ligand>
        <name>a divalent metal cation</name>
        <dbReference type="ChEBI" id="CHEBI:60240"/>
    </ligand>
</feature>
<dbReference type="InterPro" id="IPR013658">
    <property type="entry name" value="SGL"/>
</dbReference>
<evidence type="ECO:0000259" key="4">
    <source>
        <dbReference type="Pfam" id="PF08450"/>
    </source>
</evidence>
<dbReference type="InterPro" id="IPR005511">
    <property type="entry name" value="SMP-30"/>
</dbReference>
<dbReference type="GO" id="GO:0004341">
    <property type="term" value="F:gluconolactonase activity"/>
    <property type="evidence" value="ECO:0007669"/>
    <property type="project" value="TreeGrafter"/>
</dbReference>
<dbReference type="PANTHER" id="PTHR10907:SF47">
    <property type="entry name" value="REGUCALCIN"/>
    <property type="match status" value="1"/>
</dbReference>
<sequence length="290" mass="31067">MALPEIDILPLTPNAVGEGILWCEHSQSLWWVDIRAPSLHRFWPETGRSEHWEMPQTIGCLALTEATGIIVALKAGLHLFDPESGALSLLTSLAGEPPGNRPNDGAVSRSGRFFVGTMPEHDRSKPTGQVHRLDGTVARPLLGGLHITNGLAFSPDDRTAYLSDSWPDVQTIWAFDHDPEDGALSGQRLFFDCAATAGRPDGACVDTDGCYWMAGVGGSEVLRITPKGDVDRRIPLPVSMPTKPCFGGPDLRTLFITSIGLNSNAPSPDGRVIAIDAGFQGVPEARCAVP</sequence>
<keyword evidence="3" id="KW-0479">Metal-binding</keyword>
<evidence type="ECO:0000256" key="2">
    <source>
        <dbReference type="PIRSR" id="PIRSR605511-1"/>
    </source>
</evidence>
<dbReference type="Pfam" id="PF08450">
    <property type="entry name" value="SGL"/>
    <property type="match status" value="1"/>
</dbReference>
<proteinExistence type="inferred from homology"/>
<protein>
    <submittedName>
        <fullName evidence="5">Sugar lactone lactonase YvrE</fullName>
    </submittedName>
</protein>
<dbReference type="AlphaFoldDB" id="A0A2T0RLX8"/>
<evidence type="ECO:0000313" key="6">
    <source>
        <dbReference type="Proteomes" id="UP000239480"/>
    </source>
</evidence>
<evidence type="ECO:0000313" key="5">
    <source>
        <dbReference type="EMBL" id="PRY22195.1"/>
    </source>
</evidence>
<organism evidence="5 6">
    <name type="scientific">Aliiruegeria haliotis</name>
    <dbReference type="NCBI Taxonomy" id="1280846"/>
    <lineage>
        <taxon>Bacteria</taxon>
        <taxon>Pseudomonadati</taxon>
        <taxon>Pseudomonadota</taxon>
        <taxon>Alphaproteobacteria</taxon>
        <taxon>Rhodobacterales</taxon>
        <taxon>Roseobacteraceae</taxon>
        <taxon>Aliiruegeria</taxon>
    </lineage>
</organism>
<dbReference type="RefSeq" id="WP_106205990.1">
    <property type="nucleotide sequence ID" value="NZ_PVTD01000007.1"/>
</dbReference>
<feature type="domain" description="SMP-30/Gluconolactonase/LRE-like region" evidence="4">
    <location>
        <begin position="16"/>
        <end position="259"/>
    </location>
</feature>
<dbReference type="InterPro" id="IPR011042">
    <property type="entry name" value="6-blade_b-propeller_TolB-like"/>
</dbReference>
<feature type="binding site" evidence="3">
    <location>
        <position position="103"/>
    </location>
    <ligand>
        <name>substrate</name>
    </ligand>
</feature>
<name>A0A2T0RLX8_9RHOB</name>
<keyword evidence="6" id="KW-1185">Reference proteome</keyword>
<dbReference type="Proteomes" id="UP000239480">
    <property type="component" value="Unassembled WGS sequence"/>
</dbReference>